<feature type="region of interest" description="Disordered" evidence="1">
    <location>
        <begin position="1"/>
        <end position="43"/>
    </location>
</feature>
<dbReference type="PANTHER" id="PTHR46063">
    <property type="entry name" value="KELCH DOMAIN-CONTAINING PROTEIN"/>
    <property type="match status" value="1"/>
</dbReference>
<accession>A0A6G1H4Y5</accession>
<dbReference type="SUPFAM" id="SSF117281">
    <property type="entry name" value="Kelch motif"/>
    <property type="match status" value="1"/>
</dbReference>
<reference evidence="3" key="1">
    <citation type="journal article" date="2020" name="Stud. Mycol.">
        <title>101 Dothideomycetes genomes: a test case for predicting lifestyles and emergence of pathogens.</title>
        <authorList>
            <person name="Haridas S."/>
            <person name="Albert R."/>
            <person name="Binder M."/>
            <person name="Bloem J."/>
            <person name="Labutti K."/>
            <person name="Salamov A."/>
            <person name="Andreopoulos B."/>
            <person name="Baker S."/>
            <person name="Barry K."/>
            <person name="Bills G."/>
            <person name="Bluhm B."/>
            <person name="Cannon C."/>
            <person name="Castanera R."/>
            <person name="Culley D."/>
            <person name="Daum C."/>
            <person name="Ezra D."/>
            <person name="Gonzalez J."/>
            <person name="Henrissat B."/>
            <person name="Kuo A."/>
            <person name="Liang C."/>
            <person name="Lipzen A."/>
            <person name="Lutzoni F."/>
            <person name="Magnuson J."/>
            <person name="Mondo S."/>
            <person name="Nolan M."/>
            <person name="Ohm R."/>
            <person name="Pangilinan J."/>
            <person name="Park H.-J."/>
            <person name="Ramirez L."/>
            <person name="Alfaro M."/>
            <person name="Sun H."/>
            <person name="Tritt A."/>
            <person name="Yoshinaga Y."/>
            <person name="Zwiers L.-H."/>
            <person name="Turgeon B."/>
            <person name="Goodwin S."/>
            <person name="Spatafora J."/>
            <person name="Crous P."/>
            <person name="Grigoriev I."/>
        </authorList>
    </citation>
    <scope>NUCLEOTIDE SEQUENCE</scope>
    <source>
        <strain evidence="3">CBS 113979</strain>
    </source>
</reference>
<feature type="compositionally biased region" description="Polar residues" evidence="1">
    <location>
        <begin position="540"/>
        <end position="556"/>
    </location>
</feature>
<feature type="compositionally biased region" description="Acidic residues" evidence="1">
    <location>
        <begin position="509"/>
        <end position="538"/>
    </location>
</feature>
<organism evidence="3 4">
    <name type="scientific">Aulographum hederae CBS 113979</name>
    <dbReference type="NCBI Taxonomy" id="1176131"/>
    <lineage>
        <taxon>Eukaryota</taxon>
        <taxon>Fungi</taxon>
        <taxon>Dikarya</taxon>
        <taxon>Ascomycota</taxon>
        <taxon>Pezizomycotina</taxon>
        <taxon>Dothideomycetes</taxon>
        <taxon>Pleosporomycetidae</taxon>
        <taxon>Aulographales</taxon>
        <taxon>Aulographaceae</taxon>
    </lineage>
</organism>
<feature type="region of interest" description="Disordered" evidence="1">
    <location>
        <begin position="507"/>
        <end position="584"/>
    </location>
</feature>
<dbReference type="AlphaFoldDB" id="A0A6G1H4Y5"/>
<gene>
    <name evidence="3" type="ORF">K402DRAFT_392043</name>
</gene>
<feature type="region of interest" description="Disordered" evidence="1">
    <location>
        <begin position="389"/>
        <end position="448"/>
    </location>
</feature>
<keyword evidence="4" id="KW-1185">Reference proteome</keyword>
<dbReference type="Gene3D" id="2.120.10.80">
    <property type="entry name" value="Kelch-type beta propeller"/>
    <property type="match status" value="2"/>
</dbReference>
<dbReference type="InterPro" id="IPR025183">
    <property type="entry name" value="DUF4110"/>
</dbReference>
<feature type="compositionally biased region" description="Gly residues" evidence="1">
    <location>
        <begin position="665"/>
        <end position="679"/>
    </location>
</feature>
<feature type="domain" description="DUF4110" evidence="2">
    <location>
        <begin position="576"/>
        <end position="663"/>
    </location>
</feature>
<dbReference type="OrthoDB" id="4447at2759"/>
<feature type="compositionally biased region" description="Acidic residues" evidence="1">
    <location>
        <begin position="427"/>
        <end position="443"/>
    </location>
</feature>
<dbReference type="EMBL" id="ML977149">
    <property type="protein sequence ID" value="KAF1988286.1"/>
    <property type="molecule type" value="Genomic_DNA"/>
</dbReference>
<proteinExistence type="predicted"/>
<evidence type="ECO:0000259" key="2">
    <source>
        <dbReference type="Pfam" id="PF13422"/>
    </source>
</evidence>
<feature type="compositionally biased region" description="Basic residues" evidence="1">
    <location>
        <begin position="1"/>
        <end position="17"/>
    </location>
</feature>
<feature type="region of interest" description="Disordered" evidence="1">
    <location>
        <begin position="656"/>
        <end position="679"/>
    </location>
</feature>
<dbReference type="Pfam" id="PF13422">
    <property type="entry name" value="DUF4110"/>
    <property type="match status" value="1"/>
</dbReference>
<sequence>MAKAKDKKKAAEKKARKTTAQEKKTDKKGKKTTAKNAADDSDAESVDLDAVLAEYAKQQEQFLKVTETTCDPPSHRASSTLIGSPANDNELFLFGGEYYNGSTANFYNDLFIYNTHRDEWRQVTSPNSPLPRSGHAWTRGGNAGGVYLFGGEFSSPKQGTFYHYNDFWHLDPRAREWTRLESKGKGPPARSGHRMTYFKNYIVLFGGFQDTSMVTKYLQDVWVYDCTSFTWHSPVLPPAGQKPDARSSFSFLPHESGAMLYGGYSRVKTSASAGNRGKGGAGPATRMILKPVVHQDCWLLRIVPPPPDSPPNALPKVHWERRKRAANAPNPARAGATMAYHKGRGIQFGGVHDVEESEEGIESEFFNNLFAWNVERNRYFPLTLRRPRAPKKVAQEAKSKRGRGKADEEELLENLRQLEMKGKLDAEGDDENLPNEKEEDMEERPEKPTMFEMPHPRFNAQLTVQDDVLYIFGGTFEKGDREYTFDEMYAIDLGKLDGVKEIYHREIEDWQGSEDEGSDDDDEDDEDDDDEEEDEDSVSAEPNTAQPSIPATSTDSKSTDPEPDDSCTTTSSALTDDGLPHPRPFETLREFYTRTNNPWQEIILDQLARTYGGDGKSVKEIKKAAFERAEEKWWDCREEVRALEDEQNEAGIGEVVSLAERGKGEGGGGTAGGVVGRRR</sequence>
<evidence type="ECO:0000256" key="1">
    <source>
        <dbReference type="SAM" id="MobiDB-lite"/>
    </source>
</evidence>
<name>A0A6G1H4Y5_9PEZI</name>
<evidence type="ECO:0000313" key="3">
    <source>
        <dbReference type="EMBL" id="KAF1988286.1"/>
    </source>
</evidence>
<dbReference type="InterPro" id="IPR015915">
    <property type="entry name" value="Kelch-typ_b-propeller"/>
</dbReference>
<evidence type="ECO:0000313" key="4">
    <source>
        <dbReference type="Proteomes" id="UP000800041"/>
    </source>
</evidence>
<dbReference type="PANTHER" id="PTHR46063:SF1">
    <property type="entry name" value="KELCH DOMAIN-CONTAINING PROTEIN 4"/>
    <property type="match status" value="1"/>
</dbReference>
<feature type="compositionally biased region" description="Basic and acidic residues" evidence="1">
    <location>
        <begin position="416"/>
        <end position="426"/>
    </location>
</feature>
<protein>
    <submittedName>
        <fullName evidence="3">Galactose oxidase</fullName>
    </submittedName>
</protein>
<dbReference type="Pfam" id="PF24681">
    <property type="entry name" value="Kelch_KLHDC2_KLHL20_DRC7"/>
    <property type="match status" value="1"/>
</dbReference>
<dbReference type="Proteomes" id="UP000800041">
    <property type="component" value="Unassembled WGS sequence"/>
</dbReference>
<dbReference type="InterPro" id="IPR052588">
    <property type="entry name" value="Kelch_domain_protein"/>
</dbReference>